<organism evidence="1 2">
    <name type="scientific">Niabella drilacis (strain DSM 25811 / CCM 8410 / CCUG 62505 / LMG 26954 / E90)</name>
    <dbReference type="NCBI Taxonomy" id="1285928"/>
    <lineage>
        <taxon>Bacteria</taxon>
        <taxon>Pseudomonadati</taxon>
        <taxon>Bacteroidota</taxon>
        <taxon>Chitinophagia</taxon>
        <taxon>Chitinophagales</taxon>
        <taxon>Chitinophagaceae</taxon>
        <taxon>Niabella</taxon>
    </lineage>
</organism>
<accession>A0A1G6LGH5</accession>
<keyword evidence="2" id="KW-1185">Reference proteome</keyword>
<evidence type="ECO:0000313" key="2">
    <source>
        <dbReference type="Proteomes" id="UP000198757"/>
    </source>
</evidence>
<dbReference type="STRING" id="1285928.SAMN04487894_102341"/>
<dbReference type="EMBL" id="FMZO01000002">
    <property type="protein sequence ID" value="SDC42329.1"/>
    <property type="molecule type" value="Genomic_DNA"/>
</dbReference>
<dbReference type="Proteomes" id="UP000198757">
    <property type="component" value="Unassembled WGS sequence"/>
</dbReference>
<name>A0A1G6LGH5_NIADE</name>
<proteinExistence type="predicted"/>
<gene>
    <name evidence="1" type="ORF">SAMN04487894_102341</name>
</gene>
<evidence type="ECO:0000313" key="1">
    <source>
        <dbReference type="EMBL" id="SDC42329.1"/>
    </source>
</evidence>
<protein>
    <submittedName>
        <fullName evidence="1">Uncharacterized protein</fullName>
    </submittedName>
</protein>
<dbReference type="AlphaFoldDB" id="A0A1G6LGH5"/>
<reference evidence="2" key="1">
    <citation type="submission" date="2016-10" db="EMBL/GenBank/DDBJ databases">
        <authorList>
            <person name="Varghese N."/>
            <person name="Submissions S."/>
        </authorList>
    </citation>
    <scope>NUCLEOTIDE SEQUENCE [LARGE SCALE GENOMIC DNA]</scope>
    <source>
        <strain evidence="2">DSM 25811 / CCM 8410 / LMG 26954 / E90</strain>
    </source>
</reference>
<sequence length="40" mass="4704">MQPIDLSLRLLLKLVFIKNEQIFGNLNHMALNLFLTYKLS</sequence>